<dbReference type="Proteomes" id="UP000570595">
    <property type="component" value="Unassembled WGS sequence"/>
</dbReference>
<protein>
    <submittedName>
        <fullName evidence="1">Uncharacterized protein</fullName>
    </submittedName>
</protein>
<reference evidence="1 2" key="1">
    <citation type="submission" date="2020-04" db="EMBL/GenBank/DDBJ databases">
        <title>Perkinsus olseni comparative genomics.</title>
        <authorList>
            <person name="Bogema D.R."/>
        </authorList>
    </citation>
    <scope>NUCLEOTIDE SEQUENCE [LARGE SCALE GENOMIC DNA]</scope>
    <source>
        <strain evidence="1">ATCC PRA-179</strain>
    </source>
</reference>
<proteinExistence type="predicted"/>
<accession>A0A7J6KQN9</accession>
<dbReference type="EMBL" id="JABAHT010001540">
    <property type="protein sequence ID" value="KAF4648891.1"/>
    <property type="molecule type" value="Genomic_DNA"/>
</dbReference>
<sequence>MVATSSGLPYYRYIRIPGQERYVQASVVKKDEVHNGLFVLVDVLLGPAASSLLGDKVSHHEINGHHYLGAWIPANFKSVWRLSDETVPGGPERVLKSLSPPLEAGDLPNGIEVPELEDTLHMAEAVIQTADNDLDGTVPHQPATTQASIDPARAAAVPSIPVSHVQGPQASSAAAVVDGAAIRGQGFGSYQLAVNGQVPSAIGQSTLGLAPMPNGIPGYASTFSAPYRQSPSPAVSIVPSQSGYSFPYGQAPGAAFPELNQNGIMVRPPAQVQGPYSPLPPTPFLGCGYPTNMGYANNVHSSIAPLYTLGQLGGLQSCNPSIPGLHPGQPPVGVPSGVSHYNSLPGAGTANEKCLNMQEVRNIQKQANGTPLIMGGPYRGAEDVRPLILVRSRIQENISGDEVFAYYYIRRSIEADIIEGFSLPHPAPYRSSYAYLVGLLWSSLEGKMDPDAELSKVMDDWNGLTMSQGEDFSKFLKRFEAGLRSLSAVGNPMTPELAKQSLLTKVVPALRDFARTFQLDSYQRLTCRMLLEDRQRRRKLAVSGRGRQEDDRGMILMSRTIRTAPLLLNSQMVSRAADVAVDRTIWPGNADNQFPRISSVAVFAAVDVIHSQVVMYPWI</sequence>
<gene>
    <name evidence="1" type="ORF">FOZ61_002053</name>
</gene>
<evidence type="ECO:0000313" key="2">
    <source>
        <dbReference type="Proteomes" id="UP000570595"/>
    </source>
</evidence>
<organism evidence="1 2">
    <name type="scientific">Perkinsus olseni</name>
    <name type="common">Perkinsus atlanticus</name>
    <dbReference type="NCBI Taxonomy" id="32597"/>
    <lineage>
        <taxon>Eukaryota</taxon>
        <taxon>Sar</taxon>
        <taxon>Alveolata</taxon>
        <taxon>Perkinsozoa</taxon>
        <taxon>Perkinsea</taxon>
        <taxon>Perkinsida</taxon>
        <taxon>Perkinsidae</taxon>
        <taxon>Perkinsus</taxon>
    </lineage>
</organism>
<dbReference type="OrthoDB" id="10614187at2759"/>
<evidence type="ECO:0000313" key="1">
    <source>
        <dbReference type="EMBL" id="KAF4648891.1"/>
    </source>
</evidence>
<dbReference type="AlphaFoldDB" id="A0A7J6KQN9"/>
<comment type="caution">
    <text evidence="1">The sequence shown here is derived from an EMBL/GenBank/DDBJ whole genome shotgun (WGS) entry which is preliminary data.</text>
</comment>
<name>A0A7J6KQN9_PEROL</name>